<evidence type="ECO:0000313" key="2">
    <source>
        <dbReference type="Proteomes" id="UP000029917"/>
    </source>
</evidence>
<evidence type="ECO:0000313" key="1">
    <source>
        <dbReference type="EMBL" id="KGJ03256.1"/>
    </source>
</evidence>
<sequence length="418" mass="43926">MGDLLARAPIPNDAVGYVDFLTGLHMTQAAESVATNASLVFGPISSVAPGYYYGKNDIAFMTNKLWERIEYTADGECLGLLVDGDWTQRLNTEHRINLTAGAMTGASVAAVGAAAQPYQQWYAVTPSGSGEASLTLATSSVSAGSYAYIAVDVRGSGIVQLGARNAAADAYVNVNLLTGEVVTGAGAVGQAMRRRDGWTVFACVAIAVAGDVQPYMASVAALTTAKLGAAGLAFAARAPRVAAYGSATMPAPGLWPHTASSGKADDNLTQVTTMVADAADFTCVFRARSGWTKTRRSAGLFLWSNSGNSGTELRFGADNTLFLIDRNSGTPRWSFATRWKPETIYRVGVSRIGGVLSACVNGEVATVDTGTVAADATPRLLRGFDTSANMWSGHLQKAIWWAEGRRQADLAALVEQWL</sequence>
<keyword evidence="2" id="KW-1185">Reference proteome</keyword>
<dbReference type="Proteomes" id="UP000029917">
    <property type="component" value="Unassembled WGS sequence"/>
</dbReference>
<dbReference type="EMBL" id="JRKS01000054">
    <property type="protein sequence ID" value="KGJ03256.1"/>
    <property type="molecule type" value="Genomic_DNA"/>
</dbReference>
<name>A0A099EZ45_9RHOB</name>
<reference evidence="1 2" key="2">
    <citation type="submission" date="2014-10" db="EMBL/GenBank/DDBJ databases">
        <title>Paracoccus sanguinis sp. nov., isolated from clinical specimens of New York State patients.</title>
        <authorList>
            <person name="Mingle L.A."/>
            <person name="Cole J.A."/>
            <person name="Lapierre P."/>
            <person name="Musser K.A."/>
        </authorList>
    </citation>
    <scope>NUCLEOTIDE SEQUENCE [LARGE SCALE GENOMIC DNA]</scope>
    <source>
        <strain evidence="1 2">HAMBI 3106</strain>
    </source>
</reference>
<reference evidence="1 2" key="1">
    <citation type="submission" date="2014-09" db="EMBL/GenBank/DDBJ databases">
        <authorList>
            <person name="McGinnis J.M."/>
            <person name="Wolfgang W.J."/>
        </authorList>
    </citation>
    <scope>NUCLEOTIDE SEQUENCE [LARGE SCALE GENOMIC DNA]</scope>
    <source>
        <strain evidence="1 2">HAMBI 3106</strain>
    </source>
</reference>
<dbReference type="STRING" id="690417.IC63_13575"/>
<gene>
    <name evidence="1" type="ORF">IC63_13575</name>
</gene>
<proteinExistence type="predicted"/>
<organism evidence="1 2">
    <name type="scientific">Paracoccus sphaerophysae</name>
    <dbReference type="NCBI Taxonomy" id="690417"/>
    <lineage>
        <taxon>Bacteria</taxon>
        <taxon>Pseudomonadati</taxon>
        <taxon>Pseudomonadota</taxon>
        <taxon>Alphaproteobacteria</taxon>
        <taxon>Rhodobacterales</taxon>
        <taxon>Paracoccaceae</taxon>
        <taxon>Paracoccus</taxon>
    </lineage>
</organism>
<comment type="caution">
    <text evidence="1">The sequence shown here is derived from an EMBL/GenBank/DDBJ whole genome shotgun (WGS) entry which is preliminary data.</text>
</comment>
<dbReference type="RefSeq" id="WP_156965487.1">
    <property type="nucleotide sequence ID" value="NZ_JRKS01000054.1"/>
</dbReference>
<dbReference type="AlphaFoldDB" id="A0A099EZ45"/>
<protein>
    <submittedName>
        <fullName evidence="1">Uncharacterized protein</fullName>
    </submittedName>
</protein>
<accession>A0A099EZ45</accession>